<evidence type="ECO:0000259" key="7">
    <source>
        <dbReference type="PROSITE" id="PS50850"/>
    </source>
</evidence>
<name>A0ABW3ZPB2_9BACI</name>
<accession>A0ABW3ZPB2</accession>
<dbReference type="InterPro" id="IPR052524">
    <property type="entry name" value="MFS_Cyanate_Porter"/>
</dbReference>
<evidence type="ECO:0000313" key="9">
    <source>
        <dbReference type="Proteomes" id="UP001597178"/>
    </source>
</evidence>
<comment type="caution">
    <text evidence="8">The sequence shown here is derived from an EMBL/GenBank/DDBJ whole genome shotgun (WGS) entry which is preliminary data.</text>
</comment>
<feature type="domain" description="Major facilitator superfamily (MFS) profile" evidence="7">
    <location>
        <begin position="15"/>
        <end position="398"/>
    </location>
</feature>
<dbReference type="EMBL" id="JBHTNH010000001">
    <property type="protein sequence ID" value="MFD1360094.1"/>
    <property type="molecule type" value="Genomic_DNA"/>
</dbReference>
<keyword evidence="5 6" id="KW-0472">Membrane</keyword>
<dbReference type="PANTHER" id="PTHR23523">
    <property type="match status" value="1"/>
</dbReference>
<proteinExistence type="predicted"/>
<reference evidence="9" key="1">
    <citation type="journal article" date="2019" name="Int. J. Syst. Evol. Microbiol.">
        <title>The Global Catalogue of Microorganisms (GCM) 10K type strain sequencing project: providing services to taxonomists for standard genome sequencing and annotation.</title>
        <authorList>
            <consortium name="The Broad Institute Genomics Platform"/>
            <consortium name="The Broad Institute Genome Sequencing Center for Infectious Disease"/>
            <person name="Wu L."/>
            <person name="Ma J."/>
        </authorList>
    </citation>
    <scope>NUCLEOTIDE SEQUENCE [LARGE SCALE GENOMIC DNA]</scope>
    <source>
        <strain evidence="9">CCUG 54822</strain>
    </source>
</reference>
<protein>
    <submittedName>
        <fullName evidence="8">CynX/NimT family MFS transporter</fullName>
    </submittedName>
</protein>
<dbReference type="SUPFAM" id="SSF103473">
    <property type="entry name" value="MFS general substrate transporter"/>
    <property type="match status" value="1"/>
</dbReference>
<gene>
    <name evidence="8" type="ORF">ACFQ4A_00215</name>
</gene>
<feature type="transmembrane region" description="Helical" evidence="6">
    <location>
        <begin position="284"/>
        <end position="301"/>
    </location>
</feature>
<feature type="transmembrane region" description="Helical" evidence="6">
    <location>
        <begin position="218"/>
        <end position="241"/>
    </location>
</feature>
<evidence type="ECO:0000256" key="6">
    <source>
        <dbReference type="SAM" id="Phobius"/>
    </source>
</evidence>
<dbReference type="InterPro" id="IPR011701">
    <property type="entry name" value="MFS"/>
</dbReference>
<feature type="transmembrane region" description="Helical" evidence="6">
    <location>
        <begin position="17"/>
        <end position="34"/>
    </location>
</feature>
<keyword evidence="4 6" id="KW-1133">Transmembrane helix</keyword>
<feature type="transmembrane region" description="Helical" evidence="6">
    <location>
        <begin position="175"/>
        <end position="193"/>
    </location>
</feature>
<keyword evidence="2" id="KW-0813">Transport</keyword>
<dbReference type="InterPro" id="IPR036259">
    <property type="entry name" value="MFS_trans_sf"/>
</dbReference>
<feature type="transmembrane region" description="Helical" evidence="6">
    <location>
        <begin position="253"/>
        <end position="272"/>
    </location>
</feature>
<keyword evidence="3 6" id="KW-0812">Transmembrane</keyword>
<feature type="transmembrane region" description="Helical" evidence="6">
    <location>
        <begin position="372"/>
        <end position="391"/>
    </location>
</feature>
<dbReference type="PROSITE" id="PS50850">
    <property type="entry name" value="MFS"/>
    <property type="match status" value="1"/>
</dbReference>
<feature type="transmembrane region" description="Helical" evidence="6">
    <location>
        <begin position="109"/>
        <end position="130"/>
    </location>
</feature>
<feature type="transmembrane region" description="Helical" evidence="6">
    <location>
        <begin position="85"/>
        <end position="103"/>
    </location>
</feature>
<feature type="transmembrane region" description="Helical" evidence="6">
    <location>
        <begin position="54"/>
        <end position="73"/>
    </location>
</feature>
<feature type="transmembrane region" description="Helical" evidence="6">
    <location>
        <begin position="142"/>
        <end position="163"/>
    </location>
</feature>
<feature type="transmembrane region" description="Helical" evidence="6">
    <location>
        <begin position="307"/>
        <end position="330"/>
    </location>
</feature>
<comment type="subcellular location">
    <subcellularLocation>
        <location evidence="1">Cell membrane</location>
        <topology evidence="1">Multi-pass membrane protein</topology>
    </subcellularLocation>
</comment>
<dbReference type="InterPro" id="IPR020846">
    <property type="entry name" value="MFS_dom"/>
</dbReference>
<organism evidence="8 9">
    <name type="scientific">Lentibacillus salinarum</name>
    <dbReference type="NCBI Taxonomy" id="446820"/>
    <lineage>
        <taxon>Bacteria</taxon>
        <taxon>Bacillati</taxon>
        <taxon>Bacillota</taxon>
        <taxon>Bacilli</taxon>
        <taxon>Bacillales</taxon>
        <taxon>Bacillaceae</taxon>
        <taxon>Lentibacillus</taxon>
    </lineage>
</organism>
<evidence type="ECO:0000313" key="8">
    <source>
        <dbReference type="EMBL" id="MFD1360094.1"/>
    </source>
</evidence>
<dbReference type="RefSeq" id="WP_382396774.1">
    <property type="nucleotide sequence ID" value="NZ_JBHTNH010000001.1"/>
</dbReference>
<keyword evidence="9" id="KW-1185">Reference proteome</keyword>
<evidence type="ECO:0000256" key="2">
    <source>
        <dbReference type="ARBA" id="ARBA00022448"/>
    </source>
</evidence>
<dbReference type="Proteomes" id="UP001597178">
    <property type="component" value="Unassembled WGS sequence"/>
</dbReference>
<evidence type="ECO:0000256" key="3">
    <source>
        <dbReference type="ARBA" id="ARBA00022692"/>
    </source>
</evidence>
<sequence>MAQDTLAKKKHNNITRWGLLIGILLIAANLRAPLTSVGSVLPYIRDDLGISNTVAGSLTTLPLLAFAVVSPFASVVANRVSMERTIFYSFIILTIGLVVRTLFGTTLLLAGTVVVGVAIAFGNVLLPALIKMKFPLKIGLLTGLYAVFMNIFGALASGLSLPLSRISGWGWEGALASWAVLSIVALVVWVPQLKKNADPLKRAESKQTAKNNIWKSPLAWNITVYMGTQSMVFFTMISWLPDILKNSGYTSDAAGWMLSLMQLAFIPFTFVTPVIAEKMADQKWLTAITGILVIVGAGGLLTGNAIMITIAVICIGGACGAAFSLSMMFFSLRSNDGQEASKVSGMAQSFGYLIAAVGPILLGFIHDVTANWILPMTIVGMIGVILIVTGMKSGEDRKIVSAF</sequence>
<evidence type="ECO:0000256" key="4">
    <source>
        <dbReference type="ARBA" id="ARBA00022989"/>
    </source>
</evidence>
<dbReference type="Pfam" id="PF07690">
    <property type="entry name" value="MFS_1"/>
    <property type="match status" value="1"/>
</dbReference>
<dbReference type="Gene3D" id="1.20.1250.20">
    <property type="entry name" value="MFS general substrate transporter like domains"/>
    <property type="match status" value="2"/>
</dbReference>
<evidence type="ECO:0000256" key="1">
    <source>
        <dbReference type="ARBA" id="ARBA00004651"/>
    </source>
</evidence>
<evidence type="ECO:0000256" key="5">
    <source>
        <dbReference type="ARBA" id="ARBA00023136"/>
    </source>
</evidence>
<dbReference type="CDD" id="cd17339">
    <property type="entry name" value="MFS_NIMT_CynX_like"/>
    <property type="match status" value="1"/>
</dbReference>
<feature type="transmembrane region" description="Helical" evidence="6">
    <location>
        <begin position="350"/>
        <end position="366"/>
    </location>
</feature>
<dbReference type="PANTHER" id="PTHR23523:SF2">
    <property type="entry name" value="2-NITROIMIDAZOLE TRANSPORTER"/>
    <property type="match status" value="1"/>
</dbReference>